<evidence type="ECO:0000313" key="4">
    <source>
        <dbReference type="Proteomes" id="UP000298416"/>
    </source>
</evidence>
<evidence type="ECO:0000256" key="1">
    <source>
        <dbReference type="SAM" id="Coils"/>
    </source>
</evidence>
<reference evidence="3" key="2">
    <citation type="submission" date="2020-08" db="EMBL/GenBank/DDBJ databases">
        <title>Plant Genome Project.</title>
        <authorList>
            <person name="Zhang R.-G."/>
        </authorList>
    </citation>
    <scope>NUCLEOTIDE SEQUENCE</scope>
    <source>
        <strain evidence="3">Huo1</strain>
        <tissue evidence="3">Leaf</tissue>
    </source>
</reference>
<accession>A0A8X8YJL0</accession>
<comment type="caution">
    <text evidence="3">The sequence shown here is derived from an EMBL/GenBank/DDBJ whole genome shotgun (WGS) entry which is preliminary data.</text>
</comment>
<evidence type="ECO:0000313" key="3">
    <source>
        <dbReference type="EMBL" id="KAG6434033.1"/>
    </source>
</evidence>
<reference evidence="3" key="1">
    <citation type="submission" date="2018-01" db="EMBL/GenBank/DDBJ databases">
        <authorList>
            <person name="Mao J.F."/>
        </authorList>
    </citation>
    <scope>NUCLEOTIDE SEQUENCE</scope>
    <source>
        <strain evidence="3">Huo1</strain>
        <tissue evidence="3">Leaf</tissue>
    </source>
</reference>
<dbReference type="AlphaFoldDB" id="A0A8X8YJL0"/>
<dbReference type="PANTHER" id="PTHR33476">
    <property type="entry name" value="EMB|CAB62613.1"/>
    <property type="match status" value="1"/>
</dbReference>
<name>A0A8X8YJL0_SALSN</name>
<dbReference type="InterPro" id="IPR040348">
    <property type="entry name" value="POLAR-like"/>
</dbReference>
<dbReference type="Proteomes" id="UP000298416">
    <property type="component" value="Unassembled WGS sequence"/>
</dbReference>
<keyword evidence="4" id="KW-1185">Reference proteome</keyword>
<gene>
    <name evidence="3" type="ORF">SASPL_105654</name>
</gene>
<proteinExistence type="predicted"/>
<sequence length="415" mass="45341">MWQFIVAAAAAAGSGILAKKLITPHDTDCDIKYLDSAETKSSPPQDSVFESNYTLKENTIQENAETLVDEAAIFRFSSPEIASKELRTNTRNGFRNGGPKRGKKKNAASEACRKEAVADQVGFKSGKRISVCLKKRRTGKHAAGKCESCVSKDNSFGWGVGVGIMYMVSAGTAEISKLNSAMCETVKTVEELKAEISKRKNSQNVSVPVAGNEAGTNKKFVESCYKDPSFTRAATKSEENMNAFSPALTDEGECASSILTNNQHSEVLEMHQLEAELESELQKLPWSGMEASSSDGRTDIYETEVLAKGEAFENASSYQYNGVSAGELDQKLCHLLVEQQESQIMELEAELNEAHSKLHQKETELQKLRDYEEGENEEADVQAITDGIEEKKAGLESMVGMKRSIGCTSYICSGK</sequence>
<feature type="coiled-coil region" evidence="1">
    <location>
        <begin position="337"/>
        <end position="371"/>
    </location>
</feature>
<dbReference type="EMBL" id="PNBA02000002">
    <property type="protein sequence ID" value="KAG6434033.1"/>
    <property type="molecule type" value="Genomic_DNA"/>
</dbReference>
<organism evidence="3">
    <name type="scientific">Salvia splendens</name>
    <name type="common">Scarlet sage</name>
    <dbReference type="NCBI Taxonomy" id="180675"/>
    <lineage>
        <taxon>Eukaryota</taxon>
        <taxon>Viridiplantae</taxon>
        <taxon>Streptophyta</taxon>
        <taxon>Embryophyta</taxon>
        <taxon>Tracheophyta</taxon>
        <taxon>Spermatophyta</taxon>
        <taxon>Magnoliopsida</taxon>
        <taxon>eudicotyledons</taxon>
        <taxon>Gunneridae</taxon>
        <taxon>Pentapetalae</taxon>
        <taxon>asterids</taxon>
        <taxon>lamiids</taxon>
        <taxon>Lamiales</taxon>
        <taxon>Lamiaceae</taxon>
        <taxon>Nepetoideae</taxon>
        <taxon>Mentheae</taxon>
        <taxon>Salviinae</taxon>
        <taxon>Salvia</taxon>
        <taxon>Salvia subgen. Calosphace</taxon>
        <taxon>core Calosphace</taxon>
    </lineage>
</organism>
<evidence type="ECO:0000256" key="2">
    <source>
        <dbReference type="SAM" id="MobiDB-lite"/>
    </source>
</evidence>
<feature type="region of interest" description="Disordered" evidence="2">
    <location>
        <begin position="85"/>
        <end position="108"/>
    </location>
</feature>
<dbReference type="GO" id="GO:0008356">
    <property type="term" value="P:asymmetric cell division"/>
    <property type="evidence" value="ECO:0007669"/>
    <property type="project" value="InterPro"/>
</dbReference>
<dbReference type="PANTHER" id="PTHR33476:SF4">
    <property type="entry name" value="POLAR LOCALIZATION DURING ASYMMETRIC DIVISION AND PROTEIN"/>
    <property type="match status" value="1"/>
</dbReference>
<protein>
    <submittedName>
        <fullName evidence="3">Uncharacterized protein</fullName>
    </submittedName>
</protein>
<keyword evidence="1" id="KW-0175">Coiled coil</keyword>